<dbReference type="Ensembl" id="ENSSSCT00030077519.1">
    <property type="protein sequence ID" value="ENSSSCP00030035412.1"/>
    <property type="gene ID" value="ENSSSCG00030055634.1"/>
</dbReference>
<dbReference type="AlphaFoldDB" id="A0A8D0XG45"/>
<sequence>TPILFGLKTVLRMAKNVLDPLRQVLDRRHAVQPIAPASLASELSLFLFLWPPWGDKLPGPLPHLPSFVLQPVHLLLPPLRSRGTEVSQKRNRGQERESIFSWGSDLDHATYYVVLGNCLIQSLQNEAKDIYPMYKNDYN</sequence>
<organism evidence="1 2">
    <name type="scientific">Sus scrofa</name>
    <name type="common">Pig</name>
    <dbReference type="NCBI Taxonomy" id="9823"/>
    <lineage>
        <taxon>Eukaryota</taxon>
        <taxon>Metazoa</taxon>
        <taxon>Chordata</taxon>
        <taxon>Craniata</taxon>
        <taxon>Vertebrata</taxon>
        <taxon>Euteleostomi</taxon>
        <taxon>Mammalia</taxon>
        <taxon>Eutheria</taxon>
        <taxon>Laurasiatheria</taxon>
        <taxon>Artiodactyla</taxon>
        <taxon>Suina</taxon>
        <taxon>Suidae</taxon>
        <taxon>Sus</taxon>
    </lineage>
</organism>
<evidence type="ECO:0000313" key="2">
    <source>
        <dbReference type="Proteomes" id="UP000694570"/>
    </source>
</evidence>
<name>A0A8D0XG45_PIG</name>
<proteinExistence type="predicted"/>
<reference evidence="1" key="1">
    <citation type="submission" date="2025-08" db="UniProtKB">
        <authorList>
            <consortium name="Ensembl"/>
        </authorList>
    </citation>
    <scope>IDENTIFICATION</scope>
</reference>
<accession>A0A8D0XG45</accession>
<protein>
    <submittedName>
        <fullName evidence="1">Uncharacterized protein</fullName>
    </submittedName>
</protein>
<dbReference type="Proteomes" id="UP000694570">
    <property type="component" value="Unplaced"/>
</dbReference>
<evidence type="ECO:0000313" key="1">
    <source>
        <dbReference type="Ensembl" id="ENSSSCP00030035412.1"/>
    </source>
</evidence>